<name>A0A6B8VBH7_9CORY</name>
<proteinExistence type="predicted"/>
<reference evidence="3" key="1">
    <citation type="submission" date="2019-11" db="EMBL/GenBank/DDBJ databases">
        <title>Complete genome sequence of Corynebacterium kalinowskii 1959, a novel Corynebacterium species isolated from soil of a small paddock in Vilsendorf, Germany.</title>
        <authorList>
            <person name="Schaffert L."/>
            <person name="Ruwe M."/>
            <person name="Milse J."/>
            <person name="Hanuschka K."/>
            <person name="Ortseifen V."/>
            <person name="Droste J."/>
            <person name="Brandt D."/>
            <person name="Schlueter L."/>
            <person name="Kutter Y."/>
            <person name="Vinke S."/>
            <person name="Viehoefer P."/>
            <person name="Jacob L."/>
            <person name="Luebke N.-C."/>
            <person name="Schulte-Berndt E."/>
            <person name="Hain C."/>
            <person name="Linder M."/>
            <person name="Schmidt P."/>
            <person name="Wollenschlaeger L."/>
            <person name="Luttermann T."/>
            <person name="Thieme E."/>
            <person name="Hassa J."/>
            <person name="Haak M."/>
            <person name="Wittchen M."/>
            <person name="Mentz A."/>
            <person name="Persicke M."/>
            <person name="Busche T."/>
            <person name="Ruckert C."/>
        </authorList>
    </citation>
    <scope>NUCLEOTIDE SEQUENCE [LARGE SCALE GENOMIC DNA]</scope>
    <source>
        <strain evidence="3">1959</strain>
    </source>
</reference>
<dbReference type="InterPro" id="IPR003593">
    <property type="entry name" value="AAA+_ATPase"/>
</dbReference>
<dbReference type="CDD" id="cd10439">
    <property type="entry name" value="GIY-YIG_COG3410"/>
    <property type="match status" value="1"/>
</dbReference>
<evidence type="ECO:0000313" key="3">
    <source>
        <dbReference type="Proteomes" id="UP000427071"/>
    </source>
</evidence>
<dbReference type="Pfam" id="PF01541">
    <property type="entry name" value="GIY-YIG"/>
    <property type="match status" value="1"/>
</dbReference>
<dbReference type="Proteomes" id="UP000427071">
    <property type="component" value="Chromosome"/>
</dbReference>
<dbReference type="PROSITE" id="PS50164">
    <property type="entry name" value="GIY_YIG"/>
    <property type="match status" value="1"/>
</dbReference>
<evidence type="ECO:0000313" key="2">
    <source>
        <dbReference type="EMBL" id="QGU01523.1"/>
    </source>
</evidence>
<dbReference type="RefSeq" id="WP_156191919.1">
    <property type="nucleotide sequence ID" value="NZ_CP046452.1"/>
</dbReference>
<dbReference type="SMART" id="SM00382">
    <property type="entry name" value="AAA"/>
    <property type="match status" value="1"/>
</dbReference>
<dbReference type="KEGG" id="ckw:CKALI_03200"/>
<dbReference type="InterPro" id="IPR000305">
    <property type="entry name" value="GIY-YIG_endonuc"/>
</dbReference>
<dbReference type="InterPro" id="IPR027417">
    <property type="entry name" value="P-loop_NTPase"/>
</dbReference>
<organism evidence="2 3">
    <name type="scientific">Corynebacterium kalinowskii</name>
    <dbReference type="NCBI Taxonomy" id="2675216"/>
    <lineage>
        <taxon>Bacteria</taxon>
        <taxon>Bacillati</taxon>
        <taxon>Actinomycetota</taxon>
        <taxon>Actinomycetes</taxon>
        <taxon>Mycobacteriales</taxon>
        <taxon>Corynebacteriaceae</taxon>
        <taxon>Corynebacterium</taxon>
    </lineage>
</organism>
<accession>A0A6B8VBH7</accession>
<protein>
    <submittedName>
        <fullName evidence="2">ATPase family associated with various cellular activities (AAA)</fullName>
    </submittedName>
</protein>
<evidence type="ECO:0000259" key="1">
    <source>
        <dbReference type="PROSITE" id="PS50164"/>
    </source>
</evidence>
<sequence>MAKTPLPARRAFVEKISYDAEALKDIEKVTGDLRKYLLEYPTVYVISMREDGGYRVYVGETNSIIQRTKQHLEGDTSARHSRREAWRAFKSADGTELYIIGHSLFNKSLTLDVENRLMQYLPSNAAVKSADENSVFAENARTNAQGEYFTKEHLEESFHQIWNKLHKLDSELFPTEKIIRESALFKASPFHTLTAEQLDAKYEIIESVIEQFKMAEDPRLILVSGAAGTGKTVLLSSLFYDLAQDLPEVEAQLGRTKLNTYLLVNHDEQVKVYEQVAEKLGLSSSKAPRVFKPTSFINNHDPNDPVDVVLIDEAHLLWTQGKQSYRGKNHLKDVLDRAKVVVAVFDPDQILAANQIWEPQELAWMHERANSRIELQMQMRMLASEETTEWIRKFVHEGTIDPIPSDEGYEIRVFDDPSDLHNAISEKASSVEQGLSRLLATYDWKFSSGSKPESGEPWMVQIGDFVLPWNNQQKFVFPRGSVEKDASWAEKPQTINEVGSTFTIQGFDLNYAGVIIGPSVKYRDGKVNFDPASSQNPNVRNKRTLADGSKQSFAELLLQNQLNVLLTRGVHGLYLFATDPELQSRLKEAIR</sequence>
<dbReference type="Gene3D" id="3.40.50.300">
    <property type="entry name" value="P-loop containing nucleotide triphosphate hydrolases"/>
    <property type="match status" value="1"/>
</dbReference>
<dbReference type="InterPro" id="IPR018647">
    <property type="entry name" value="SLFN_3-like_DNA/RNA_helicase"/>
</dbReference>
<keyword evidence="3" id="KW-1185">Reference proteome</keyword>
<gene>
    <name evidence="2" type="ORF">CKALI_03200</name>
</gene>
<dbReference type="EMBL" id="CP046452">
    <property type="protein sequence ID" value="QGU01523.1"/>
    <property type="molecule type" value="Genomic_DNA"/>
</dbReference>
<dbReference type="AlphaFoldDB" id="A0A6B8VBH7"/>
<dbReference type="SUPFAM" id="SSF52540">
    <property type="entry name" value="P-loop containing nucleoside triphosphate hydrolases"/>
    <property type="match status" value="1"/>
</dbReference>
<feature type="domain" description="GIY-YIG" evidence="1">
    <location>
        <begin position="39"/>
        <end position="127"/>
    </location>
</feature>
<dbReference type="Pfam" id="PF09848">
    <property type="entry name" value="SLFN-g3_helicase"/>
    <property type="match status" value="1"/>
</dbReference>